<dbReference type="AlphaFoldDB" id="A0A3Q0FCN8"/>
<dbReference type="SUPFAM" id="SSF56112">
    <property type="entry name" value="Protein kinase-like (PK-like)"/>
    <property type="match status" value="1"/>
</dbReference>
<evidence type="ECO:0000256" key="11">
    <source>
        <dbReference type="ARBA" id="ARBA00022989"/>
    </source>
</evidence>
<feature type="binding site" evidence="15">
    <location>
        <position position="64"/>
    </location>
    <ligand>
        <name>ATP</name>
        <dbReference type="ChEBI" id="CHEBI:30616"/>
    </ligand>
</feature>
<feature type="chain" id="PRO_5018176219" evidence="17">
    <location>
        <begin position="25"/>
        <end position="366"/>
    </location>
</feature>
<dbReference type="Pfam" id="PF07714">
    <property type="entry name" value="PK_Tyr_Ser-Thr"/>
    <property type="match status" value="1"/>
</dbReference>
<dbReference type="PROSITE" id="PS00108">
    <property type="entry name" value="PROTEIN_KINASE_ST"/>
    <property type="match status" value="1"/>
</dbReference>
<dbReference type="Proteomes" id="UP000087766">
    <property type="component" value="Chromosome 8"/>
</dbReference>
<dbReference type="InterPro" id="IPR008271">
    <property type="entry name" value="Ser/Thr_kinase_AS"/>
</dbReference>
<evidence type="ECO:0000256" key="3">
    <source>
        <dbReference type="ARBA" id="ARBA00022553"/>
    </source>
</evidence>
<keyword evidence="4" id="KW-0808">Transferase</keyword>
<keyword evidence="3" id="KW-0597">Phosphoprotein</keyword>
<evidence type="ECO:0000256" key="4">
    <source>
        <dbReference type="ARBA" id="ARBA00022679"/>
    </source>
</evidence>
<keyword evidence="9" id="KW-0418">Kinase</keyword>
<dbReference type="PROSITE" id="PS00107">
    <property type="entry name" value="PROTEIN_KINASE_ATP"/>
    <property type="match status" value="1"/>
</dbReference>
<dbReference type="InterPro" id="IPR011009">
    <property type="entry name" value="Kinase-like_dom_sf"/>
</dbReference>
<keyword evidence="10 15" id="KW-0067">ATP-binding</keyword>
<dbReference type="GO" id="GO:0016020">
    <property type="term" value="C:membrane"/>
    <property type="evidence" value="ECO:0007669"/>
    <property type="project" value="UniProtKB-SubCell"/>
</dbReference>
<comment type="similarity">
    <text evidence="16">Belongs to the protein kinase superfamily.</text>
</comment>
<proteinExistence type="inferred from homology"/>
<dbReference type="FunFam" id="3.30.200.20:FF:000162">
    <property type="entry name" value="Adenine nucleotide alpha hydrolase-like domain kinase"/>
    <property type="match status" value="1"/>
</dbReference>
<dbReference type="CDD" id="cd14066">
    <property type="entry name" value="STKc_IRAK"/>
    <property type="match status" value="1"/>
</dbReference>
<dbReference type="PANTHER" id="PTHR27006">
    <property type="entry name" value="PROMASTIGOTE SURFACE ANTIGEN PROTEIN PSA"/>
    <property type="match status" value="1"/>
</dbReference>
<evidence type="ECO:0000256" key="14">
    <source>
        <dbReference type="ARBA" id="ARBA00023180"/>
    </source>
</evidence>
<evidence type="ECO:0000256" key="13">
    <source>
        <dbReference type="ARBA" id="ARBA00023170"/>
    </source>
</evidence>
<reference evidence="19" key="1">
    <citation type="journal article" date="2014" name="Nat. Commun.">
        <title>Genome sequence of mungbean and insights into evolution within Vigna species.</title>
        <authorList>
            <person name="Kang Y.J."/>
            <person name="Kim S.K."/>
            <person name="Kim M.Y."/>
            <person name="Lestari P."/>
            <person name="Kim K.H."/>
            <person name="Ha B.K."/>
            <person name="Jun T.H."/>
            <person name="Hwang W.J."/>
            <person name="Lee T."/>
            <person name="Lee J."/>
            <person name="Shim S."/>
            <person name="Yoon M.Y."/>
            <person name="Jang Y.E."/>
            <person name="Han K.S."/>
            <person name="Taeprayoon P."/>
            <person name="Yoon N."/>
            <person name="Somta P."/>
            <person name="Tanya P."/>
            <person name="Kim K.S."/>
            <person name="Gwag J.G."/>
            <person name="Moon J.K."/>
            <person name="Lee Y.H."/>
            <person name="Park B.S."/>
            <person name="Bombarely A."/>
            <person name="Doyle J.J."/>
            <person name="Jackson S.A."/>
            <person name="Schafleitner R."/>
            <person name="Srinives P."/>
            <person name="Varshney R.K."/>
            <person name="Lee S.H."/>
        </authorList>
    </citation>
    <scope>NUCLEOTIDE SEQUENCE [LARGE SCALE GENOMIC DNA]</scope>
    <source>
        <strain evidence="19">cv. VC1973A</strain>
    </source>
</reference>
<evidence type="ECO:0000256" key="10">
    <source>
        <dbReference type="ARBA" id="ARBA00022840"/>
    </source>
</evidence>
<evidence type="ECO:0000256" key="1">
    <source>
        <dbReference type="ARBA" id="ARBA00004167"/>
    </source>
</evidence>
<keyword evidence="8 15" id="KW-0547">Nucleotide-binding</keyword>
<name>A0A3Q0FCN8_VIGRR</name>
<evidence type="ECO:0000256" key="8">
    <source>
        <dbReference type="ARBA" id="ARBA00022741"/>
    </source>
</evidence>
<keyword evidence="14" id="KW-0325">Glycoprotein</keyword>
<keyword evidence="11" id="KW-1133">Transmembrane helix</keyword>
<dbReference type="GO" id="GO:0005524">
    <property type="term" value="F:ATP binding"/>
    <property type="evidence" value="ECO:0007669"/>
    <property type="project" value="UniProtKB-UniRule"/>
</dbReference>
<dbReference type="RefSeq" id="XP_022641401.1">
    <property type="nucleotide sequence ID" value="XM_022785680.1"/>
</dbReference>
<dbReference type="PROSITE" id="PS50011">
    <property type="entry name" value="PROTEIN_KINASE_DOM"/>
    <property type="match status" value="1"/>
</dbReference>
<evidence type="ECO:0000256" key="6">
    <source>
        <dbReference type="ARBA" id="ARBA00022729"/>
    </source>
</evidence>
<dbReference type="FunFam" id="1.10.510.10:FF:000343">
    <property type="entry name" value="Cysteine-rich receptor-like protein kinase 28"/>
    <property type="match status" value="1"/>
</dbReference>
<evidence type="ECO:0000256" key="17">
    <source>
        <dbReference type="SAM" id="SignalP"/>
    </source>
</evidence>
<gene>
    <name evidence="20" type="primary">LOC106770672</name>
</gene>
<dbReference type="InterPro" id="IPR017441">
    <property type="entry name" value="Protein_kinase_ATP_BS"/>
</dbReference>
<keyword evidence="13" id="KW-0675">Receptor</keyword>
<evidence type="ECO:0000256" key="7">
    <source>
        <dbReference type="ARBA" id="ARBA00022737"/>
    </source>
</evidence>
<keyword evidence="7" id="KW-0677">Repeat</keyword>
<comment type="subcellular location">
    <subcellularLocation>
        <location evidence="1">Membrane</location>
        <topology evidence="1">Single-pass membrane protein</topology>
    </subcellularLocation>
</comment>
<feature type="signal peptide" evidence="17">
    <location>
        <begin position="1"/>
        <end position="24"/>
    </location>
</feature>
<evidence type="ECO:0000259" key="18">
    <source>
        <dbReference type="PROSITE" id="PS50011"/>
    </source>
</evidence>
<evidence type="ECO:0000313" key="19">
    <source>
        <dbReference type="Proteomes" id="UP000087766"/>
    </source>
</evidence>
<keyword evidence="2 16" id="KW-0723">Serine/threonine-protein kinase</keyword>
<sequence length="366" mass="41529">MRCAYCCLFWVADLYLHLFRSEEANKTFSEVGTNNFSDANKIGQGGFGRVYKGKLFNEQEVAIKRLCSISGQGDTEFKNEVFLMSRLQHRNLVRLLGFCFEKEERLLVYEFLPNKSLDNFLFDPIKRAHLDWKTRYKIIEGIARGLLYLHEDSQQRIIHRDLKLSNILLDADLNPKISDFGFARLFNVDQTQVKASKIAGTYGYMAPEYARHGKLSTKLDVFSFGVILLEIVSGQKNGGFRNGENVEHLLSFAWTNWRNGRAANIIDPTLNNALGDEIVRCIHIGLLCVQEKVADRPTMASVVLMLDSHSFALPVPLQPAYFMITRCSSVYQFSEFGCLETGSNEQKIDSADASTNEASISSLYPR</sequence>
<evidence type="ECO:0000256" key="2">
    <source>
        <dbReference type="ARBA" id="ARBA00022527"/>
    </source>
</evidence>
<dbReference type="SMART" id="SM00220">
    <property type="entry name" value="S_TKc"/>
    <property type="match status" value="1"/>
</dbReference>
<evidence type="ECO:0000256" key="15">
    <source>
        <dbReference type="PROSITE-ProRule" id="PRU10141"/>
    </source>
</evidence>
<dbReference type="Gene3D" id="1.10.510.10">
    <property type="entry name" value="Transferase(Phosphotransferase) domain 1"/>
    <property type="match status" value="1"/>
</dbReference>
<organism evidence="19 20">
    <name type="scientific">Vigna radiata var. radiata</name>
    <name type="common">Mung bean</name>
    <name type="synonym">Phaseolus aureus</name>
    <dbReference type="NCBI Taxonomy" id="3916"/>
    <lineage>
        <taxon>Eukaryota</taxon>
        <taxon>Viridiplantae</taxon>
        <taxon>Streptophyta</taxon>
        <taxon>Embryophyta</taxon>
        <taxon>Tracheophyta</taxon>
        <taxon>Spermatophyta</taxon>
        <taxon>Magnoliopsida</taxon>
        <taxon>eudicotyledons</taxon>
        <taxon>Gunneridae</taxon>
        <taxon>Pentapetalae</taxon>
        <taxon>rosids</taxon>
        <taxon>fabids</taxon>
        <taxon>Fabales</taxon>
        <taxon>Fabaceae</taxon>
        <taxon>Papilionoideae</taxon>
        <taxon>50 kb inversion clade</taxon>
        <taxon>NPAAA clade</taxon>
        <taxon>indigoferoid/millettioid clade</taxon>
        <taxon>Phaseoleae</taxon>
        <taxon>Vigna</taxon>
    </lineage>
</organism>
<accession>A0A3Q0FCN8</accession>
<dbReference type="InterPro" id="IPR000719">
    <property type="entry name" value="Prot_kinase_dom"/>
</dbReference>
<dbReference type="GeneID" id="106770672"/>
<reference evidence="20" key="2">
    <citation type="submission" date="2025-08" db="UniProtKB">
        <authorList>
            <consortium name="RefSeq"/>
        </authorList>
    </citation>
    <scope>IDENTIFICATION</scope>
    <source>
        <tissue evidence="20">Leaf</tissue>
    </source>
</reference>
<keyword evidence="6 17" id="KW-0732">Signal</keyword>
<dbReference type="InterPro" id="IPR001245">
    <property type="entry name" value="Ser-Thr/Tyr_kinase_cat_dom"/>
</dbReference>
<dbReference type="Gene3D" id="3.30.200.20">
    <property type="entry name" value="Phosphorylase Kinase, domain 1"/>
    <property type="match status" value="1"/>
</dbReference>
<keyword evidence="5" id="KW-0812">Transmembrane</keyword>
<protein>
    <submittedName>
        <fullName evidence="20">Cysteine-rich receptor-like protein kinase 10 isoform X4</fullName>
    </submittedName>
</protein>
<evidence type="ECO:0000256" key="16">
    <source>
        <dbReference type="RuleBase" id="RU000304"/>
    </source>
</evidence>
<dbReference type="PANTHER" id="PTHR27006:SF616">
    <property type="entry name" value="CYSTEINE-RICH RECEPTOR-LIKE PROTEIN KINASE 10"/>
    <property type="match status" value="1"/>
</dbReference>
<evidence type="ECO:0000256" key="5">
    <source>
        <dbReference type="ARBA" id="ARBA00022692"/>
    </source>
</evidence>
<feature type="domain" description="Protein kinase" evidence="18">
    <location>
        <begin position="36"/>
        <end position="312"/>
    </location>
</feature>
<evidence type="ECO:0000256" key="9">
    <source>
        <dbReference type="ARBA" id="ARBA00022777"/>
    </source>
</evidence>
<evidence type="ECO:0000313" key="20">
    <source>
        <dbReference type="RefSeq" id="XP_022641401.1"/>
    </source>
</evidence>
<keyword evidence="12" id="KW-0472">Membrane</keyword>
<dbReference type="GO" id="GO:0004674">
    <property type="term" value="F:protein serine/threonine kinase activity"/>
    <property type="evidence" value="ECO:0007669"/>
    <property type="project" value="UniProtKB-KW"/>
</dbReference>
<evidence type="ECO:0000256" key="12">
    <source>
        <dbReference type="ARBA" id="ARBA00023136"/>
    </source>
</evidence>
<keyword evidence="19" id="KW-1185">Reference proteome</keyword>